<dbReference type="Proteomes" id="UP000187486">
    <property type="component" value="Unassembled WGS sequence"/>
</dbReference>
<evidence type="ECO:0000313" key="7">
    <source>
        <dbReference type="Proteomes" id="UP000187486"/>
    </source>
</evidence>
<evidence type="ECO:0000256" key="1">
    <source>
        <dbReference type="ARBA" id="ARBA00023015"/>
    </source>
</evidence>
<name>A0A1R0L3U4_9PSEU</name>
<accession>A0A1R0L3U4</accession>
<dbReference type="EMBL" id="MQUQ01000001">
    <property type="protein sequence ID" value="OLZ57365.1"/>
    <property type="molecule type" value="Genomic_DNA"/>
</dbReference>
<dbReference type="AlphaFoldDB" id="A0A1R0L3U4"/>
<comment type="caution">
    <text evidence="6">The sequence shown here is derived from an EMBL/GenBank/DDBJ whole genome shotgun (WGS) entry which is preliminary data.</text>
</comment>
<keyword evidence="2" id="KW-0238">DNA-binding</keyword>
<dbReference type="InterPro" id="IPR036390">
    <property type="entry name" value="WH_DNA-bd_sf"/>
</dbReference>
<feature type="domain" description="HTH hxlR-type" evidence="5">
    <location>
        <begin position="10"/>
        <end position="108"/>
    </location>
</feature>
<protein>
    <submittedName>
        <fullName evidence="6">Transcriptional regulator</fullName>
    </submittedName>
</protein>
<dbReference type="Gene3D" id="1.10.10.10">
    <property type="entry name" value="Winged helix-like DNA-binding domain superfamily/Winged helix DNA-binding domain"/>
    <property type="match status" value="1"/>
</dbReference>
<dbReference type="STRING" id="76021.BS329_01440"/>
<dbReference type="RefSeq" id="WP_076154961.1">
    <property type="nucleotide sequence ID" value="NZ_JBEZVB010000083.1"/>
</dbReference>
<evidence type="ECO:0000259" key="5">
    <source>
        <dbReference type="PROSITE" id="PS51118"/>
    </source>
</evidence>
<evidence type="ECO:0000256" key="4">
    <source>
        <dbReference type="SAM" id="MobiDB-lite"/>
    </source>
</evidence>
<dbReference type="SUPFAM" id="SSF46785">
    <property type="entry name" value="Winged helix' DNA-binding domain"/>
    <property type="match status" value="1"/>
</dbReference>
<proteinExistence type="predicted"/>
<feature type="region of interest" description="Disordered" evidence="4">
    <location>
        <begin position="113"/>
        <end position="139"/>
    </location>
</feature>
<keyword evidence="3" id="KW-0804">Transcription</keyword>
<keyword evidence="7" id="KW-1185">Reference proteome</keyword>
<dbReference type="InterPro" id="IPR036388">
    <property type="entry name" value="WH-like_DNA-bd_sf"/>
</dbReference>
<dbReference type="Pfam" id="PF01638">
    <property type="entry name" value="HxlR"/>
    <property type="match status" value="1"/>
</dbReference>
<keyword evidence="1" id="KW-0805">Transcription regulation</keyword>
<organism evidence="6 7">
    <name type="scientific">Amycolatopsis coloradensis</name>
    <dbReference type="NCBI Taxonomy" id="76021"/>
    <lineage>
        <taxon>Bacteria</taxon>
        <taxon>Bacillati</taxon>
        <taxon>Actinomycetota</taxon>
        <taxon>Actinomycetes</taxon>
        <taxon>Pseudonocardiales</taxon>
        <taxon>Pseudonocardiaceae</taxon>
        <taxon>Amycolatopsis</taxon>
    </lineage>
</organism>
<dbReference type="OrthoDB" id="370168at2"/>
<dbReference type="GO" id="GO:0003677">
    <property type="term" value="F:DNA binding"/>
    <property type="evidence" value="ECO:0007669"/>
    <property type="project" value="UniProtKB-KW"/>
</dbReference>
<evidence type="ECO:0000313" key="6">
    <source>
        <dbReference type="EMBL" id="OLZ57365.1"/>
    </source>
</evidence>
<dbReference type="PANTHER" id="PTHR33204:SF18">
    <property type="entry name" value="TRANSCRIPTIONAL REGULATORY PROTEIN"/>
    <property type="match status" value="1"/>
</dbReference>
<evidence type="ECO:0000256" key="2">
    <source>
        <dbReference type="ARBA" id="ARBA00023125"/>
    </source>
</evidence>
<dbReference type="PROSITE" id="PS51118">
    <property type="entry name" value="HTH_HXLR"/>
    <property type="match status" value="1"/>
</dbReference>
<dbReference type="PANTHER" id="PTHR33204">
    <property type="entry name" value="TRANSCRIPTIONAL REGULATOR, MARR FAMILY"/>
    <property type="match status" value="1"/>
</dbReference>
<evidence type="ECO:0000256" key="3">
    <source>
        <dbReference type="ARBA" id="ARBA00023163"/>
    </source>
</evidence>
<reference evidence="6 7" key="1">
    <citation type="submission" date="2016-01" db="EMBL/GenBank/DDBJ databases">
        <title>Amycolatopsis coloradensis genome sequencing and assembly.</title>
        <authorList>
            <person name="Mayilraj S."/>
        </authorList>
    </citation>
    <scope>NUCLEOTIDE SEQUENCE [LARGE SCALE GENOMIC DNA]</scope>
    <source>
        <strain evidence="6 7">DSM 44225</strain>
    </source>
</reference>
<dbReference type="InterPro" id="IPR002577">
    <property type="entry name" value="HTH_HxlR"/>
</dbReference>
<gene>
    <name evidence="6" type="ORF">BS329_01440</name>
</gene>
<sequence length="139" mass="15291">MLGNPYDPDCPTRALLDRIGDQWTVLIVGVLGDGPLRFTEIGKRVRGISQKVLTQTLRSLVRDGILTRTAYPEIPPHVEYELTALGRDLAEPLEMLDRWARVHMGEVLDARKSHDDASLSRADGNVSHGAGARAPRVTA</sequence>